<dbReference type="InterPro" id="IPR007383">
    <property type="entry name" value="DUF445"/>
</dbReference>
<evidence type="ECO:0008006" key="4">
    <source>
        <dbReference type="Google" id="ProtNLM"/>
    </source>
</evidence>
<dbReference type="GO" id="GO:0005886">
    <property type="term" value="C:plasma membrane"/>
    <property type="evidence" value="ECO:0007669"/>
    <property type="project" value="TreeGrafter"/>
</dbReference>
<protein>
    <recommendedName>
        <fullName evidence="4">DUF445 domain-containing protein</fullName>
    </recommendedName>
</protein>
<dbReference type="AlphaFoldDB" id="A0A0P9D0H0"/>
<feature type="non-terminal residue" evidence="2">
    <location>
        <position position="366"/>
    </location>
</feature>
<feature type="transmembrane region" description="Helical" evidence="1">
    <location>
        <begin position="49"/>
        <end position="69"/>
    </location>
</feature>
<dbReference type="EMBL" id="LJCR01000903">
    <property type="protein sequence ID" value="KPV51463.1"/>
    <property type="molecule type" value="Genomic_DNA"/>
</dbReference>
<organism evidence="2 3">
    <name type="scientific">Kouleothrix aurantiaca</name>
    <dbReference type="NCBI Taxonomy" id="186479"/>
    <lineage>
        <taxon>Bacteria</taxon>
        <taxon>Bacillati</taxon>
        <taxon>Chloroflexota</taxon>
        <taxon>Chloroflexia</taxon>
        <taxon>Chloroflexales</taxon>
        <taxon>Roseiflexineae</taxon>
        <taxon>Roseiflexaceae</taxon>
        <taxon>Kouleothrix</taxon>
    </lineage>
</organism>
<keyword evidence="1" id="KW-0472">Membrane</keyword>
<comment type="caution">
    <text evidence="2">The sequence shown here is derived from an EMBL/GenBank/DDBJ whole genome shotgun (WGS) entry which is preliminary data.</text>
</comment>
<dbReference type="PANTHER" id="PTHR38442">
    <property type="entry name" value="INNER MEMBRANE PROTEIN-RELATED"/>
    <property type="match status" value="1"/>
</dbReference>
<evidence type="ECO:0000313" key="3">
    <source>
        <dbReference type="Proteomes" id="UP000050509"/>
    </source>
</evidence>
<dbReference type="PANTHER" id="PTHR38442:SF1">
    <property type="entry name" value="INNER MEMBRANE PROTEIN"/>
    <property type="match status" value="1"/>
</dbReference>
<reference evidence="2 3" key="1">
    <citation type="submission" date="2015-09" db="EMBL/GenBank/DDBJ databases">
        <title>Draft genome sequence of Kouleothrix aurantiaca JCM 19913.</title>
        <authorList>
            <person name="Hemp J."/>
        </authorList>
    </citation>
    <scope>NUCLEOTIDE SEQUENCE [LARGE SCALE GENOMIC DNA]</scope>
    <source>
        <strain evidence="2 3">COM-B</strain>
    </source>
</reference>
<evidence type="ECO:0000313" key="2">
    <source>
        <dbReference type="EMBL" id="KPV51463.1"/>
    </source>
</evidence>
<proteinExistence type="predicted"/>
<dbReference type="Pfam" id="PF04286">
    <property type="entry name" value="DUF445"/>
    <property type="match status" value="1"/>
</dbReference>
<sequence>MQSQIERDRQRELNRMKWFATGLLALVAVIFVVARLFERQYPWVGFVRAFAEAAMVGALADWFAVTALFRHPLGLPIPHTAIIPRRKDSIGASIGRFVADNFLSEEVLVGRLRGQHVVERVAVALSETDLKQQIARHAATALHNALRLVNDADLQALVEHTVVTRVRGVQPAPLLGRGLAAVLAGRRQTELVHELVNLTGRLLDENKEAIRVKISKETPWWLPRSVDTHIAERLFETIETTLAAVRADPNHPFHERFNTLLYSFIERLQHDPETIARGEALKDDLLANPIVRDFSASLWLDIKAALMAQSERPDSTLRRAIGRGVQQFGGLLQRDEALALRVERLVERVVVYASQEYRHQFGHLIA</sequence>
<dbReference type="Proteomes" id="UP000050509">
    <property type="component" value="Unassembled WGS sequence"/>
</dbReference>
<evidence type="ECO:0000256" key="1">
    <source>
        <dbReference type="SAM" id="Phobius"/>
    </source>
</evidence>
<keyword evidence="3" id="KW-1185">Reference proteome</keyword>
<keyword evidence="1" id="KW-0812">Transmembrane</keyword>
<keyword evidence="1" id="KW-1133">Transmembrane helix</keyword>
<feature type="transmembrane region" description="Helical" evidence="1">
    <location>
        <begin position="18"/>
        <end position="37"/>
    </location>
</feature>
<accession>A0A0P9D0H0</accession>
<name>A0A0P9D0H0_9CHLR</name>
<gene>
    <name evidence="2" type="ORF">SE17_21025</name>
</gene>